<gene>
    <name evidence="1" type="ORF">MES4922_190439</name>
</gene>
<accession>A0ABN8JPP7</accession>
<proteinExistence type="predicted"/>
<sequence>MGFGTPCKDAATRQSLRFALPLIALPGISPRIVTVRKSLRKGFRQSQALQKGCQGCGQLLSPR</sequence>
<protein>
    <submittedName>
        <fullName evidence="1">Uncharacterized protein</fullName>
    </submittedName>
</protein>
<evidence type="ECO:0000313" key="2">
    <source>
        <dbReference type="Proteomes" id="UP001152604"/>
    </source>
</evidence>
<reference evidence="1" key="1">
    <citation type="submission" date="2022-03" db="EMBL/GenBank/DDBJ databases">
        <authorList>
            <person name="Brunel B."/>
        </authorList>
    </citation>
    <scope>NUCLEOTIDE SEQUENCE</scope>
    <source>
        <strain evidence="1">STM4922sample</strain>
    </source>
</reference>
<name>A0ABN8JPP7_9HYPH</name>
<comment type="caution">
    <text evidence="1">The sequence shown here is derived from an EMBL/GenBank/DDBJ whole genome shotgun (WGS) entry which is preliminary data.</text>
</comment>
<keyword evidence="2" id="KW-1185">Reference proteome</keyword>
<dbReference type="Proteomes" id="UP001152604">
    <property type="component" value="Unassembled WGS sequence"/>
</dbReference>
<organism evidence="1 2">
    <name type="scientific">Mesorhizobium ventifaucium</name>
    <dbReference type="NCBI Taxonomy" id="666020"/>
    <lineage>
        <taxon>Bacteria</taxon>
        <taxon>Pseudomonadati</taxon>
        <taxon>Pseudomonadota</taxon>
        <taxon>Alphaproteobacteria</taxon>
        <taxon>Hyphomicrobiales</taxon>
        <taxon>Phyllobacteriaceae</taxon>
        <taxon>Mesorhizobium</taxon>
    </lineage>
</organism>
<dbReference type="EMBL" id="CAKXZS010000011">
    <property type="protein sequence ID" value="CAH2397831.1"/>
    <property type="molecule type" value="Genomic_DNA"/>
</dbReference>
<evidence type="ECO:0000313" key="1">
    <source>
        <dbReference type="EMBL" id="CAH2397831.1"/>
    </source>
</evidence>